<dbReference type="AlphaFoldDB" id="A0AAD1Y6J9"/>
<comment type="caution">
    <text evidence="1">The sequence shown here is derived from an EMBL/GenBank/DDBJ whole genome shotgun (WGS) entry which is preliminary data.</text>
</comment>
<organism evidence="1 2">
    <name type="scientific">Euplotes crassus</name>
    <dbReference type="NCBI Taxonomy" id="5936"/>
    <lineage>
        <taxon>Eukaryota</taxon>
        <taxon>Sar</taxon>
        <taxon>Alveolata</taxon>
        <taxon>Ciliophora</taxon>
        <taxon>Intramacronucleata</taxon>
        <taxon>Spirotrichea</taxon>
        <taxon>Hypotrichia</taxon>
        <taxon>Euplotida</taxon>
        <taxon>Euplotidae</taxon>
        <taxon>Moneuplotes</taxon>
    </lineage>
</organism>
<sequence>MNSQASINEYKVSEDIWDCPDQIDEEECTPQMPHFTKQFENTLKDNKGSSNKADFGKDFESLRNPKTMYLKSNDQGITARFKKQSVTCRGKTKLINYKPNTYNAKTSSRRRGFDLAAEEKKLLRRISSDRILKMLQI</sequence>
<keyword evidence="2" id="KW-1185">Reference proteome</keyword>
<dbReference type="EMBL" id="CAMPGE010027987">
    <property type="protein sequence ID" value="CAI2385557.1"/>
    <property type="molecule type" value="Genomic_DNA"/>
</dbReference>
<accession>A0AAD1Y6J9</accession>
<protein>
    <submittedName>
        <fullName evidence="1">Uncharacterized protein</fullName>
    </submittedName>
</protein>
<evidence type="ECO:0000313" key="2">
    <source>
        <dbReference type="Proteomes" id="UP001295684"/>
    </source>
</evidence>
<name>A0AAD1Y6J9_EUPCR</name>
<proteinExistence type="predicted"/>
<evidence type="ECO:0000313" key="1">
    <source>
        <dbReference type="EMBL" id="CAI2385557.1"/>
    </source>
</evidence>
<reference evidence="1" key="1">
    <citation type="submission" date="2023-07" db="EMBL/GenBank/DDBJ databases">
        <authorList>
            <consortium name="AG Swart"/>
            <person name="Singh M."/>
            <person name="Singh A."/>
            <person name="Seah K."/>
            <person name="Emmerich C."/>
        </authorList>
    </citation>
    <scope>NUCLEOTIDE SEQUENCE</scope>
    <source>
        <strain evidence="1">DP1</strain>
    </source>
</reference>
<gene>
    <name evidence="1" type="ORF">ECRASSUSDP1_LOCUS27134</name>
</gene>
<dbReference type="Proteomes" id="UP001295684">
    <property type="component" value="Unassembled WGS sequence"/>
</dbReference>